<dbReference type="PROSITE" id="PS00216">
    <property type="entry name" value="SUGAR_TRANSPORT_1"/>
    <property type="match status" value="1"/>
</dbReference>
<feature type="transmembrane region" description="Helical" evidence="7">
    <location>
        <begin position="144"/>
        <end position="165"/>
    </location>
</feature>
<feature type="transmembrane region" description="Helical" evidence="7">
    <location>
        <begin position="119"/>
        <end position="138"/>
    </location>
</feature>
<dbReference type="GO" id="GO:0005351">
    <property type="term" value="F:carbohydrate:proton symporter activity"/>
    <property type="evidence" value="ECO:0007669"/>
    <property type="project" value="TreeGrafter"/>
</dbReference>
<evidence type="ECO:0000256" key="1">
    <source>
        <dbReference type="ARBA" id="ARBA00004141"/>
    </source>
</evidence>
<dbReference type="GO" id="GO:0016020">
    <property type="term" value="C:membrane"/>
    <property type="evidence" value="ECO:0007669"/>
    <property type="project" value="UniProtKB-SubCell"/>
</dbReference>
<feature type="domain" description="Major facilitator superfamily (MFS) profile" evidence="8">
    <location>
        <begin position="44"/>
        <end position="482"/>
    </location>
</feature>
<feature type="transmembrane region" description="Helical" evidence="7">
    <location>
        <begin position="177"/>
        <end position="197"/>
    </location>
</feature>
<evidence type="ECO:0000313" key="9">
    <source>
        <dbReference type="EMBL" id="KAK3944421.1"/>
    </source>
</evidence>
<organism evidence="9 10">
    <name type="scientific">Diplogelasinospora grovesii</name>
    <dbReference type="NCBI Taxonomy" id="303347"/>
    <lineage>
        <taxon>Eukaryota</taxon>
        <taxon>Fungi</taxon>
        <taxon>Dikarya</taxon>
        <taxon>Ascomycota</taxon>
        <taxon>Pezizomycotina</taxon>
        <taxon>Sordariomycetes</taxon>
        <taxon>Sordariomycetidae</taxon>
        <taxon>Sordariales</taxon>
        <taxon>Diplogelasinosporaceae</taxon>
        <taxon>Diplogelasinospora</taxon>
    </lineage>
</organism>
<dbReference type="AlphaFoldDB" id="A0AAN6S962"/>
<dbReference type="PANTHER" id="PTHR48022">
    <property type="entry name" value="PLASTIDIC GLUCOSE TRANSPORTER 4"/>
    <property type="match status" value="1"/>
</dbReference>
<keyword evidence="3 7" id="KW-0812">Transmembrane</keyword>
<keyword evidence="10" id="KW-1185">Reference proteome</keyword>
<comment type="subcellular location">
    <subcellularLocation>
        <location evidence="1">Membrane</location>
        <topology evidence="1">Multi-pass membrane protein</topology>
    </subcellularLocation>
</comment>
<feature type="compositionally biased region" description="Basic and acidic residues" evidence="6">
    <location>
        <begin position="1"/>
        <end position="14"/>
    </location>
</feature>
<dbReference type="InterPro" id="IPR005829">
    <property type="entry name" value="Sugar_transporter_CS"/>
</dbReference>
<comment type="caution">
    <text evidence="9">The sequence shown here is derived from an EMBL/GenBank/DDBJ whole genome shotgun (WGS) entry which is preliminary data.</text>
</comment>
<feature type="transmembrane region" description="Helical" evidence="7">
    <location>
        <begin position="460"/>
        <end position="478"/>
    </location>
</feature>
<evidence type="ECO:0000256" key="5">
    <source>
        <dbReference type="ARBA" id="ARBA00023136"/>
    </source>
</evidence>
<dbReference type="Gene3D" id="1.20.1250.20">
    <property type="entry name" value="MFS general substrate transporter like domains"/>
    <property type="match status" value="1"/>
</dbReference>
<dbReference type="InterPro" id="IPR020846">
    <property type="entry name" value="MFS_dom"/>
</dbReference>
<evidence type="ECO:0000256" key="7">
    <source>
        <dbReference type="SAM" id="Phobius"/>
    </source>
</evidence>
<feature type="transmembrane region" description="Helical" evidence="7">
    <location>
        <begin position="35"/>
        <end position="57"/>
    </location>
</feature>
<proteinExistence type="inferred from homology"/>
<feature type="transmembrane region" description="Helical" evidence="7">
    <location>
        <begin position="386"/>
        <end position="406"/>
    </location>
</feature>
<dbReference type="PANTHER" id="PTHR48022:SF41">
    <property type="entry name" value="MAJOR FACILITATOR SUPERFAMILY (MFS) PROFILE DOMAIN-CONTAINING PROTEIN"/>
    <property type="match status" value="1"/>
</dbReference>
<feature type="region of interest" description="Disordered" evidence="6">
    <location>
        <begin position="1"/>
        <end position="22"/>
    </location>
</feature>
<gene>
    <name evidence="9" type="ORF">QBC46DRAFT_440659</name>
</gene>
<keyword evidence="5 7" id="KW-0472">Membrane</keyword>
<evidence type="ECO:0000313" key="10">
    <source>
        <dbReference type="Proteomes" id="UP001303473"/>
    </source>
</evidence>
<reference evidence="10" key="1">
    <citation type="journal article" date="2023" name="Mol. Phylogenet. Evol.">
        <title>Genome-scale phylogeny and comparative genomics of the fungal order Sordariales.</title>
        <authorList>
            <person name="Hensen N."/>
            <person name="Bonometti L."/>
            <person name="Westerberg I."/>
            <person name="Brannstrom I.O."/>
            <person name="Guillou S."/>
            <person name="Cros-Aarteil S."/>
            <person name="Calhoun S."/>
            <person name="Haridas S."/>
            <person name="Kuo A."/>
            <person name="Mondo S."/>
            <person name="Pangilinan J."/>
            <person name="Riley R."/>
            <person name="LaButti K."/>
            <person name="Andreopoulos B."/>
            <person name="Lipzen A."/>
            <person name="Chen C."/>
            <person name="Yan M."/>
            <person name="Daum C."/>
            <person name="Ng V."/>
            <person name="Clum A."/>
            <person name="Steindorff A."/>
            <person name="Ohm R.A."/>
            <person name="Martin F."/>
            <person name="Silar P."/>
            <person name="Natvig D.O."/>
            <person name="Lalanne C."/>
            <person name="Gautier V."/>
            <person name="Ament-Velasquez S.L."/>
            <person name="Kruys A."/>
            <person name="Hutchinson M.I."/>
            <person name="Powell A.J."/>
            <person name="Barry K."/>
            <person name="Miller A.N."/>
            <person name="Grigoriev I.V."/>
            <person name="Debuchy R."/>
            <person name="Gladieux P."/>
            <person name="Hiltunen Thoren M."/>
            <person name="Johannesson H."/>
        </authorList>
    </citation>
    <scope>NUCLEOTIDE SEQUENCE [LARGE SCALE GENOMIC DNA]</scope>
    <source>
        <strain evidence="10">CBS 340.73</strain>
    </source>
</reference>
<evidence type="ECO:0000256" key="3">
    <source>
        <dbReference type="ARBA" id="ARBA00022692"/>
    </source>
</evidence>
<feature type="transmembrane region" description="Helical" evidence="7">
    <location>
        <begin position="427"/>
        <end position="448"/>
    </location>
</feature>
<accession>A0AAN6S962</accession>
<dbReference type="SUPFAM" id="SSF103473">
    <property type="entry name" value="MFS general substrate transporter"/>
    <property type="match status" value="1"/>
</dbReference>
<keyword evidence="4 7" id="KW-1133">Transmembrane helix</keyword>
<feature type="transmembrane region" description="Helical" evidence="7">
    <location>
        <begin position="296"/>
        <end position="318"/>
    </location>
</feature>
<evidence type="ECO:0000259" key="8">
    <source>
        <dbReference type="PROSITE" id="PS50850"/>
    </source>
</evidence>
<comment type="similarity">
    <text evidence="2">Belongs to the major facilitator superfamily. Sugar transporter (TC 2.A.1.1) family.</text>
</comment>
<feature type="transmembrane region" description="Helical" evidence="7">
    <location>
        <begin position="330"/>
        <end position="348"/>
    </location>
</feature>
<sequence length="528" mass="57523">MASKNSEEPNKRQAGDTQIAMGNDTDPDLGILRTIFKHPVILLCCIYANIGALMYGFDNITLSLCLSMQPFIEQFGTVVGDTLIIPAYWQSLWNALPQLTTGLGAWASGPIADRFGRRVSFGVAGLISVAGVAVIYTASSNGAFLAGKMVNSFSLGMALTTGQIYVSEITPLKLRGVALAGYTLSMNLGFLVAASIAFKRVTIPDQSAYKVVFAAEWVWPALMLLLSPIIPESPYYLARKNKIGAATRSLSILYSKQSSVQPILQSITSIIQHEQHLSESSFRDCFKGINWRRTRIVLYANGLSQMIGATFIANAPYFMIVAGMSPTNTAMMVELGIGLAIISSVFTFRAMTSLGRRTMVLSGTAFAGLLFFIMGVASSIPQQSSASLWCTGITLQLVWLSIGPAIGPAMSVAGEVSAVRLRAKTSALGFFFNYTFSTIWNVVVPYMFNPDQGNLAGKMGWIFFATCVIAGVIVWLEIPETKDLSFAEIDERFEMRVSAREFNTWRDLAQSSKDMELGQVEQMEHVNS</sequence>
<dbReference type="Proteomes" id="UP001303473">
    <property type="component" value="Unassembled WGS sequence"/>
</dbReference>
<evidence type="ECO:0000256" key="2">
    <source>
        <dbReference type="ARBA" id="ARBA00010992"/>
    </source>
</evidence>
<dbReference type="InterPro" id="IPR050360">
    <property type="entry name" value="MFS_Sugar_Transporters"/>
</dbReference>
<dbReference type="Pfam" id="PF00083">
    <property type="entry name" value="Sugar_tr"/>
    <property type="match status" value="1"/>
</dbReference>
<dbReference type="InterPro" id="IPR005828">
    <property type="entry name" value="MFS_sugar_transport-like"/>
</dbReference>
<evidence type="ECO:0000256" key="4">
    <source>
        <dbReference type="ARBA" id="ARBA00022989"/>
    </source>
</evidence>
<name>A0AAN6S962_9PEZI</name>
<dbReference type="InterPro" id="IPR036259">
    <property type="entry name" value="MFS_trans_sf"/>
</dbReference>
<protein>
    <submittedName>
        <fullName evidence="9">General substrate transporter</fullName>
    </submittedName>
</protein>
<dbReference type="EMBL" id="MU853759">
    <property type="protein sequence ID" value="KAK3944421.1"/>
    <property type="molecule type" value="Genomic_DNA"/>
</dbReference>
<evidence type="ECO:0000256" key="6">
    <source>
        <dbReference type="SAM" id="MobiDB-lite"/>
    </source>
</evidence>
<dbReference type="PROSITE" id="PS50850">
    <property type="entry name" value="MFS"/>
    <property type="match status" value="1"/>
</dbReference>
<feature type="transmembrane region" description="Helical" evidence="7">
    <location>
        <begin position="360"/>
        <end position="380"/>
    </location>
</feature>